<dbReference type="SUPFAM" id="SSF48264">
    <property type="entry name" value="Cytochrome P450"/>
    <property type="match status" value="1"/>
</dbReference>
<accession>A0A4V1KWT4</accession>
<evidence type="ECO:0000256" key="2">
    <source>
        <dbReference type="ARBA" id="ARBA00010617"/>
    </source>
</evidence>
<organism evidence="9 10">
    <name type="scientific">Bradyrhizobium zhanjiangense</name>
    <dbReference type="NCBI Taxonomy" id="1325107"/>
    <lineage>
        <taxon>Bacteria</taxon>
        <taxon>Pseudomonadati</taxon>
        <taxon>Pseudomonadota</taxon>
        <taxon>Alphaproteobacteria</taxon>
        <taxon>Hyphomicrobiales</taxon>
        <taxon>Nitrobacteraceae</taxon>
        <taxon>Bradyrhizobium</taxon>
    </lineage>
</organism>
<dbReference type="InterPro" id="IPR001128">
    <property type="entry name" value="Cyt_P450"/>
</dbReference>
<evidence type="ECO:0000256" key="6">
    <source>
        <dbReference type="ARBA" id="ARBA00023004"/>
    </source>
</evidence>
<evidence type="ECO:0000313" key="10">
    <source>
        <dbReference type="Proteomes" id="UP000290174"/>
    </source>
</evidence>
<evidence type="ECO:0000256" key="1">
    <source>
        <dbReference type="ARBA" id="ARBA00001971"/>
    </source>
</evidence>
<dbReference type="PRINTS" id="PR00385">
    <property type="entry name" value="P450"/>
</dbReference>
<proteinExistence type="inferred from homology"/>
<evidence type="ECO:0000256" key="3">
    <source>
        <dbReference type="ARBA" id="ARBA00022617"/>
    </source>
</evidence>
<sequence length="411" mass="46672">MLDIATDNAIADHRTYGNVGLQHRLFGELRRDDPVHWTQPQGYRPFWTITKYADIIEIERQADRFINAPRTKLLSIDFESKVREAMSGKPMLVRALPQMDNPDHGKYQKLTHAWFQPRHIRTLSERMAALAKESVDRLVAMGNQCDFYNDIAIYYPLRVLMTILGLPRSDEERLLKITQAYFGGGDPEMQKGSDLIDATIAYVDYFKDVARERRKNPQDDVATVIATSEIDGRPIEDFEAYSYYVALASAGHDTTSATIAGGLLALIENPDAMARLQHDPELLSDAAEEMVRWVSPVKHFFRTATADYDIRGKTIRAGDSLLLSYPSGNRDEEAFDRPFQFIPDRSPNRHLGYGFGIHACIGRHLAKAEIVAFFREFLGRIERVELAGALAWTETSFLGGVKRLPVRYSVR</sequence>
<evidence type="ECO:0000313" key="9">
    <source>
        <dbReference type="EMBL" id="RXG99383.1"/>
    </source>
</evidence>
<dbReference type="PANTHER" id="PTHR46696">
    <property type="entry name" value="P450, PUTATIVE (EUROFUNG)-RELATED"/>
    <property type="match status" value="1"/>
</dbReference>
<dbReference type="GO" id="GO:0008395">
    <property type="term" value="F:steroid hydroxylase activity"/>
    <property type="evidence" value="ECO:0007669"/>
    <property type="project" value="TreeGrafter"/>
</dbReference>
<evidence type="ECO:0000256" key="4">
    <source>
        <dbReference type="ARBA" id="ARBA00022723"/>
    </source>
</evidence>
<dbReference type="CDD" id="cd11033">
    <property type="entry name" value="CYP142-like"/>
    <property type="match status" value="1"/>
</dbReference>
<keyword evidence="5" id="KW-0560">Oxidoreductase</keyword>
<dbReference type="Pfam" id="PF00067">
    <property type="entry name" value="p450"/>
    <property type="match status" value="1"/>
</dbReference>
<dbReference type="EMBL" id="RKMK01000008">
    <property type="protein sequence ID" value="RXG99383.1"/>
    <property type="molecule type" value="Genomic_DNA"/>
</dbReference>
<evidence type="ECO:0000256" key="5">
    <source>
        <dbReference type="ARBA" id="ARBA00023002"/>
    </source>
</evidence>
<dbReference type="PANTHER" id="PTHR46696:SF4">
    <property type="entry name" value="BIOTIN BIOSYNTHESIS CYTOCHROME P450"/>
    <property type="match status" value="1"/>
</dbReference>
<dbReference type="GO" id="GO:0006707">
    <property type="term" value="P:cholesterol catabolic process"/>
    <property type="evidence" value="ECO:0007669"/>
    <property type="project" value="TreeGrafter"/>
</dbReference>
<dbReference type="GO" id="GO:0036199">
    <property type="term" value="F:cholest-4-en-3-one 26-monooxygenase activity"/>
    <property type="evidence" value="ECO:0007669"/>
    <property type="project" value="TreeGrafter"/>
</dbReference>
<dbReference type="Proteomes" id="UP000290174">
    <property type="component" value="Unassembled WGS sequence"/>
</dbReference>
<protein>
    <submittedName>
        <fullName evidence="9">Cytochrome P450</fullName>
    </submittedName>
</protein>
<dbReference type="GO" id="GO:0005506">
    <property type="term" value="F:iron ion binding"/>
    <property type="evidence" value="ECO:0007669"/>
    <property type="project" value="InterPro"/>
</dbReference>
<dbReference type="PRINTS" id="PR00359">
    <property type="entry name" value="BP450"/>
</dbReference>
<dbReference type="Gene3D" id="1.10.630.10">
    <property type="entry name" value="Cytochrome P450"/>
    <property type="match status" value="1"/>
</dbReference>
<keyword evidence="4" id="KW-0479">Metal-binding</keyword>
<evidence type="ECO:0000256" key="7">
    <source>
        <dbReference type="ARBA" id="ARBA00023033"/>
    </source>
</evidence>
<comment type="cofactor">
    <cofactor evidence="1">
        <name>heme</name>
        <dbReference type="ChEBI" id="CHEBI:30413"/>
    </cofactor>
</comment>
<gene>
    <name evidence="9" type="ORF">EAS61_11875</name>
</gene>
<keyword evidence="3" id="KW-0349">Heme</keyword>
<dbReference type="FunFam" id="1.10.630.10:FF:000018">
    <property type="entry name" value="Cytochrome P450 monooxygenase"/>
    <property type="match status" value="1"/>
</dbReference>
<dbReference type="GO" id="GO:0020037">
    <property type="term" value="F:heme binding"/>
    <property type="evidence" value="ECO:0007669"/>
    <property type="project" value="InterPro"/>
</dbReference>
<dbReference type="RefSeq" id="WP_128933720.1">
    <property type="nucleotide sequence ID" value="NZ_CP022221.1"/>
</dbReference>
<dbReference type="InterPro" id="IPR036396">
    <property type="entry name" value="Cyt_P450_sf"/>
</dbReference>
<keyword evidence="6" id="KW-0408">Iron</keyword>
<name>A0A4V1KWT4_9BRAD</name>
<reference evidence="9 10" key="1">
    <citation type="submission" date="2018-11" db="EMBL/GenBank/DDBJ databases">
        <title>Bradyrhizobium sp. nov., isolated from effective nodules of peanut in China.</title>
        <authorList>
            <person name="Li Y."/>
        </authorList>
    </citation>
    <scope>NUCLEOTIDE SEQUENCE [LARGE SCALE GENOMIC DNA]</scope>
    <source>
        <strain evidence="9 10">CCBAU 51770</strain>
    </source>
</reference>
<keyword evidence="7" id="KW-0503">Monooxygenase</keyword>
<dbReference type="InterPro" id="IPR002397">
    <property type="entry name" value="Cyt_P450_B"/>
</dbReference>
<evidence type="ECO:0000256" key="8">
    <source>
        <dbReference type="ARBA" id="ARBA00043906"/>
    </source>
</evidence>
<comment type="function">
    <text evidence="8">Cytochromes P450 are a group of heme-thiolate monooxygenases. They oxidize a variety of structurally unrelated compounds, including steroids, fatty acids, and xenobiotics.</text>
</comment>
<dbReference type="AlphaFoldDB" id="A0A4V1KWT4"/>
<comment type="similarity">
    <text evidence="2">Belongs to the cytochrome P450 family.</text>
</comment>
<comment type="caution">
    <text evidence="9">The sequence shown here is derived from an EMBL/GenBank/DDBJ whole genome shotgun (WGS) entry which is preliminary data.</text>
</comment>